<evidence type="ECO:0000259" key="8">
    <source>
        <dbReference type="SMART" id="SM00062"/>
    </source>
</evidence>
<dbReference type="EMBL" id="MDLC01000005">
    <property type="protein sequence ID" value="ODS24692.1"/>
    <property type="molecule type" value="Genomic_DNA"/>
</dbReference>
<dbReference type="GO" id="GO:0016998">
    <property type="term" value="P:cell wall macromolecule catabolic process"/>
    <property type="evidence" value="ECO:0007669"/>
    <property type="project" value="UniProtKB-UniRule"/>
</dbReference>
<keyword evidence="3 7" id="KW-0472">Membrane</keyword>
<dbReference type="InterPro" id="IPR023346">
    <property type="entry name" value="Lysozyme-like_dom_sf"/>
</dbReference>
<comment type="similarity">
    <text evidence="7">In the N-terminal section; belongs to the bacterial solute-binding protein 3 family.</text>
</comment>
<feature type="region of interest" description="LT domain" evidence="7">
    <location>
        <begin position="279"/>
        <end position="496"/>
    </location>
</feature>
<comment type="similarity">
    <text evidence="1">Belongs to the bacterial solute-binding protein 3 family.</text>
</comment>
<evidence type="ECO:0000313" key="9">
    <source>
        <dbReference type="EMBL" id="ODS24692.1"/>
    </source>
</evidence>
<evidence type="ECO:0000256" key="1">
    <source>
        <dbReference type="ARBA" id="ARBA00010333"/>
    </source>
</evidence>
<keyword evidence="4 7" id="KW-0998">Cell outer membrane</keyword>
<dbReference type="CDD" id="cd13403">
    <property type="entry name" value="MLTF-like"/>
    <property type="match status" value="1"/>
</dbReference>
<gene>
    <name evidence="7" type="primary">mltF</name>
    <name evidence="9" type="ORF">AB835_02120</name>
</gene>
<dbReference type="EC" id="4.2.2.n1" evidence="7"/>
<dbReference type="STRING" id="62101.AB835_02120"/>
<comment type="catalytic activity">
    <reaction evidence="7">
        <text>Exolytic cleavage of the (1-&gt;4)-beta-glycosidic linkage between N-acetylmuramic acid (MurNAc) and N-acetylglucosamine (GlcNAc) residues in peptidoglycan, from either the reducing or the non-reducing ends of the peptidoglycan chains, with concomitant formation of a 1,6-anhydrobond in the MurNAc residue.</text>
        <dbReference type="EC" id="4.2.2.n1"/>
    </reaction>
</comment>
<dbReference type="GO" id="GO:0071555">
    <property type="term" value="P:cell wall organization"/>
    <property type="evidence" value="ECO:0007669"/>
    <property type="project" value="UniProtKB-KW"/>
</dbReference>
<feature type="domain" description="Solute-binding protein family 3/N-terminal" evidence="8">
    <location>
        <begin position="55"/>
        <end position="279"/>
    </location>
</feature>
<dbReference type="SUPFAM" id="SSF53850">
    <property type="entry name" value="Periplasmic binding protein-like II"/>
    <property type="match status" value="1"/>
</dbReference>
<dbReference type="PANTHER" id="PTHR35936:SF32">
    <property type="entry name" value="MEMBRANE-BOUND LYTIC MUREIN TRANSGLYCOSYLASE F"/>
    <property type="match status" value="1"/>
</dbReference>
<comment type="caution">
    <text evidence="7">Lacks conserved residue(s) required for the propagation of feature annotation.</text>
</comment>
<dbReference type="HAMAP" id="MF_02016">
    <property type="entry name" value="MltF"/>
    <property type="match status" value="1"/>
</dbReference>
<evidence type="ECO:0000256" key="6">
    <source>
        <dbReference type="ARBA" id="ARBA00023316"/>
    </source>
</evidence>
<organism evidence="9 10">
    <name type="scientific">Candidatus Endobugula sertula</name>
    <name type="common">Bugula neritina bacterial symbiont</name>
    <dbReference type="NCBI Taxonomy" id="62101"/>
    <lineage>
        <taxon>Bacteria</taxon>
        <taxon>Pseudomonadati</taxon>
        <taxon>Pseudomonadota</taxon>
        <taxon>Gammaproteobacteria</taxon>
        <taxon>Cellvibrionales</taxon>
        <taxon>Cellvibrionaceae</taxon>
        <taxon>Candidatus Endobugula</taxon>
    </lineage>
</organism>
<evidence type="ECO:0000256" key="5">
    <source>
        <dbReference type="ARBA" id="ARBA00023239"/>
    </source>
</evidence>
<keyword evidence="5 7" id="KW-0456">Lyase</keyword>
<dbReference type="Gene3D" id="3.40.190.10">
    <property type="entry name" value="Periplasmic binding protein-like II"/>
    <property type="match status" value="2"/>
</dbReference>
<protein>
    <recommendedName>
        <fullName evidence="7">Membrane-bound lytic murein transglycosylase F</fullName>
        <ecNumber evidence="7">4.2.2.n1</ecNumber>
    </recommendedName>
    <alternativeName>
        <fullName evidence="7">Murein lyase F</fullName>
    </alternativeName>
</protein>
<feature type="active site" evidence="7">
    <location>
        <position position="325"/>
    </location>
</feature>
<evidence type="ECO:0000256" key="4">
    <source>
        <dbReference type="ARBA" id="ARBA00023237"/>
    </source>
</evidence>
<reference evidence="9 10" key="1">
    <citation type="journal article" date="2016" name="Appl. Environ. Microbiol.">
        <title>Lack of Overt Genome Reduction in the Bryostatin-Producing Bryozoan Symbiont "Candidatus Endobugula sertula".</title>
        <authorList>
            <person name="Miller I.J."/>
            <person name="Vanee N."/>
            <person name="Fong S.S."/>
            <person name="Lim-Fong G.E."/>
            <person name="Kwan J.C."/>
        </authorList>
    </citation>
    <scope>NUCLEOTIDE SEQUENCE [LARGE SCALE GENOMIC DNA]</scope>
    <source>
        <strain evidence="9">AB1-4</strain>
    </source>
</reference>
<comment type="function">
    <text evidence="7">Murein-degrading enzyme that degrades murein glycan strands and insoluble, high-molecular weight murein sacculi, with the concomitant formation of a 1,6-anhydromuramoyl product. Lytic transglycosylases (LTs) play an integral role in the metabolism of the peptidoglycan (PG) sacculus. Their lytic action creates space within the PG sacculus to allow for its expansion as well as for the insertion of various structures such as secretion systems and flagella.</text>
</comment>
<comment type="subcellular location">
    <subcellularLocation>
        <location evidence="7">Cell outer membrane</location>
        <topology evidence="7">Peripheral membrane protein</topology>
    </subcellularLocation>
    <text evidence="7">Attached to the inner leaflet of the outer membrane.</text>
</comment>
<dbReference type="Pfam" id="PF00497">
    <property type="entry name" value="SBP_bac_3"/>
    <property type="match status" value="1"/>
</dbReference>
<comment type="caution">
    <text evidence="9">The sequence shown here is derived from an EMBL/GenBank/DDBJ whole genome shotgun (WGS) entry which is preliminary data.</text>
</comment>
<name>A0A1D2QSX7_9GAMM</name>
<comment type="domain">
    <text evidence="7">The N-terminal domain does not have lytic activity and probably modulates enzymatic activity. The C-terminal domain is the catalytic active domain.</text>
</comment>
<dbReference type="InterPro" id="IPR008258">
    <property type="entry name" value="Transglycosylase_SLT_dom_1"/>
</dbReference>
<dbReference type="InterPro" id="IPR001638">
    <property type="entry name" value="Solute-binding_3/MltF_N"/>
</dbReference>
<dbReference type="SUPFAM" id="SSF53955">
    <property type="entry name" value="Lysozyme-like"/>
    <property type="match status" value="1"/>
</dbReference>
<dbReference type="CDD" id="cd01009">
    <property type="entry name" value="PBP2_YfhD_N"/>
    <property type="match status" value="1"/>
</dbReference>
<keyword evidence="6 7" id="KW-0961">Cell wall biogenesis/degradation</keyword>
<proteinExistence type="inferred from homology"/>
<dbReference type="InterPro" id="IPR023703">
    <property type="entry name" value="MltF"/>
</dbReference>
<evidence type="ECO:0000256" key="7">
    <source>
        <dbReference type="HAMAP-Rule" id="MF_02016"/>
    </source>
</evidence>
<dbReference type="PANTHER" id="PTHR35936">
    <property type="entry name" value="MEMBRANE-BOUND LYTIC MUREIN TRANSGLYCOSYLASE F"/>
    <property type="match status" value="1"/>
</dbReference>
<dbReference type="NCBIfam" id="NF008112">
    <property type="entry name" value="PRK10859.1"/>
    <property type="match status" value="1"/>
</dbReference>
<evidence type="ECO:0000313" key="10">
    <source>
        <dbReference type="Proteomes" id="UP000242502"/>
    </source>
</evidence>
<dbReference type="GO" id="GO:0008933">
    <property type="term" value="F:peptidoglycan lytic transglycosylase activity"/>
    <property type="evidence" value="ECO:0007669"/>
    <property type="project" value="UniProtKB-UniRule"/>
</dbReference>
<dbReference type="Gene3D" id="1.10.530.10">
    <property type="match status" value="1"/>
</dbReference>
<evidence type="ECO:0000256" key="2">
    <source>
        <dbReference type="ARBA" id="ARBA00022729"/>
    </source>
</evidence>
<accession>A0A1D2QSX7</accession>
<comment type="similarity">
    <text evidence="7">In the C-terminal section; belongs to the transglycosylase Slt family.</text>
</comment>
<keyword evidence="2 7" id="KW-0732">Signal</keyword>
<dbReference type="Proteomes" id="UP000242502">
    <property type="component" value="Unassembled WGS sequence"/>
</dbReference>
<dbReference type="SMART" id="SM00062">
    <property type="entry name" value="PBPb"/>
    <property type="match status" value="1"/>
</dbReference>
<evidence type="ECO:0000256" key="3">
    <source>
        <dbReference type="ARBA" id="ARBA00023136"/>
    </source>
</evidence>
<dbReference type="GO" id="GO:0009279">
    <property type="term" value="C:cell outer membrane"/>
    <property type="evidence" value="ECO:0007669"/>
    <property type="project" value="UniProtKB-SubCell"/>
</dbReference>
<dbReference type="AlphaFoldDB" id="A0A1D2QSX7"/>
<dbReference type="Pfam" id="PF01464">
    <property type="entry name" value="SLT"/>
    <property type="match status" value="1"/>
</dbReference>
<sequence length="496" mass="56939">MDKPETTEPTPNTEKHYTASAQTRLVGTVFLCLMPFMFSSSTPPSLLEKIQQDGLLQVVSFNGPSTYYEDRFGHTGFEYELARAFADTLGVELTIKDERGLQNILESISEAKGHFAAAGLSIADERQQSIRFSIPYSNTTQQVIYRRGNPKPKTIDDLLGKNIIVISQSSHANTLTKLKKHYPELSWEEKDNIEMTDLLSMVHNGNADIALVDSTVYITNQTIYPKARKAFNIAEPESIAWAFPKRIDNSLFNAANAFLRSYINNGKLTELKKKYFHKPPINESSALILVQRIKERLPQWIGYFRQIALKYDMDWLFLAAISYQESLWNKDAKSYTGVRGLMMLTHKTARELSIKDRTDPEQSIDGGARYFLHIHKRISQNIKEPNRTWMALAAYNVGLGHLEDARVLTKNHGGNPNIWEDVKKNLPLLANKKYYRTTKHGYARGWEPVRYVANIRNYHNILIWYYENKQRQLTFGLKKQEVIETPIFKASSLPHL</sequence>